<dbReference type="KEGG" id="erl:AOC36_08030"/>
<evidence type="ECO:0000313" key="5">
    <source>
        <dbReference type="Proteomes" id="UP000063781"/>
    </source>
</evidence>
<proteinExistence type="predicted"/>
<keyword evidence="2" id="KW-0804">Transcription</keyword>
<dbReference type="PANTHER" id="PTHR30185:SF18">
    <property type="entry name" value="TRANSCRIPTIONAL REGULATOR MTLR"/>
    <property type="match status" value="1"/>
</dbReference>
<protein>
    <recommendedName>
        <fullName evidence="3">Mga helix-turn-helix domain-containing protein</fullName>
    </recommendedName>
</protein>
<dbReference type="PANTHER" id="PTHR30185">
    <property type="entry name" value="CRYPTIC BETA-GLUCOSIDE BGL OPERON ANTITERMINATOR"/>
    <property type="match status" value="1"/>
</dbReference>
<sequence>MQSKRLFFLLNFDKQFSRQIQTIEYLSSLKTPISINDLSIKIGCSMPTMRSDINALNNELPNTVQIEAQGKDGYVLRAPDGISMPSIIMDLAKETDVFRIIDSLFNNQVYTFDEMVSELFINPCTLRNILAHINSIIKHFNISISTSPVTFIGSETDIRLFFYKFYYDFNDYYTVDPEFNKNYNAYISIISDSKESITPRIHVSHFRATLWIMIIRQRIQAKLYVELDDAFKHQIMANEDFECFKQSFTAAFASSFYIYKPPLDDIIWAYVALLHCISYSEPSRNLFTDDKYEYVLHRCVSQDLIDRVNDFLALEFDMETVKSPYLDKMRAYLINLSMLTNLSPQFQSLSVTTRLFVTESLNEYYMIWMKNLYSKEGQALFPIICRDDIALALAMLYYSVLSNLRKHDIRILFCFQGGVGYDDFLVQQTRSMIPQNVVPFYVFDQIITEDIFKKTNADLVVVNYDSPEFNNLSTRVIHFSYIPTMSEWSTLSNIILSLSTTDKYA</sequence>
<accession>A0A0X8H0U3</accession>
<keyword evidence="5" id="KW-1185">Reference proteome</keyword>
<dbReference type="EMBL" id="CP013213">
    <property type="protein sequence ID" value="AMC93935.1"/>
    <property type="molecule type" value="Genomic_DNA"/>
</dbReference>
<dbReference type="OrthoDB" id="3175596at2"/>
<dbReference type="Gene3D" id="1.10.10.10">
    <property type="entry name" value="Winged helix-like DNA-binding domain superfamily/Winged helix DNA-binding domain"/>
    <property type="match status" value="1"/>
</dbReference>
<dbReference type="InterPro" id="IPR050661">
    <property type="entry name" value="BglG_antiterminators"/>
</dbReference>
<keyword evidence="1" id="KW-0805">Transcription regulation</keyword>
<dbReference type="STRING" id="1514105.AOC36_08030"/>
<dbReference type="Pfam" id="PF05043">
    <property type="entry name" value="Mga"/>
    <property type="match status" value="1"/>
</dbReference>
<evidence type="ECO:0000259" key="3">
    <source>
        <dbReference type="Pfam" id="PF05043"/>
    </source>
</evidence>
<dbReference type="InterPro" id="IPR036388">
    <property type="entry name" value="WH-like_DNA-bd_sf"/>
</dbReference>
<evidence type="ECO:0000256" key="2">
    <source>
        <dbReference type="ARBA" id="ARBA00023163"/>
    </source>
</evidence>
<dbReference type="Proteomes" id="UP000063781">
    <property type="component" value="Chromosome"/>
</dbReference>
<organism evidence="4 5">
    <name type="scientific">Erysipelothrix larvae</name>
    <dbReference type="NCBI Taxonomy" id="1514105"/>
    <lineage>
        <taxon>Bacteria</taxon>
        <taxon>Bacillati</taxon>
        <taxon>Bacillota</taxon>
        <taxon>Erysipelotrichia</taxon>
        <taxon>Erysipelotrichales</taxon>
        <taxon>Erysipelotrichaceae</taxon>
        <taxon>Erysipelothrix</taxon>
    </lineage>
</organism>
<dbReference type="InterPro" id="IPR007737">
    <property type="entry name" value="Mga_HTH"/>
</dbReference>
<dbReference type="AlphaFoldDB" id="A0A0X8H0U3"/>
<gene>
    <name evidence="4" type="ORF">AOC36_08030</name>
</gene>
<reference evidence="4 5" key="1">
    <citation type="submission" date="2015-10" db="EMBL/GenBank/DDBJ databases">
        <title>Erysipelothrix larvae sp. LV19 isolated from the larval gut of the rhinoceros beetle, Trypoxylus dichotomus.</title>
        <authorList>
            <person name="Lim S."/>
            <person name="Kim B.-C."/>
        </authorList>
    </citation>
    <scope>NUCLEOTIDE SEQUENCE [LARGE SCALE GENOMIC DNA]</scope>
    <source>
        <strain evidence="4 5">LV19</strain>
    </source>
</reference>
<name>A0A0X8H0U3_9FIRM</name>
<dbReference type="RefSeq" id="WP_067633180.1">
    <property type="nucleotide sequence ID" value="NZ_CP013213.1"/>
</dbReference>
<feature type="domain" description="Mga helix-turn-helix" evidence="3">
    <location>
        <begin position="82"/>
        <end position="166"/>
    </location>
</feature>
<evidence type="ECO:0000256" key="1">
    <source>
        <dbReference type="ARBA" id="ARBA00023015"/>
    </source>
</evidence>
<evidence type="ECO:0000313" key="4">
    <source>
        <dbReference type="EMBL" id="AMC93935.1"/>
    </source>
</evidence>